<evidence type="ECO:0000313" key="3">
    <source>
        <dbReference type="Proteomes" id="UP000248745"/>
    </source>
</evidence>
<dbReference type="AlphaFoldDB" id="A0A2W2AC99"/>
<organism evidence="2 3">
    <name type="scientific">Taibaiella soli</name>
    <dbReference type="NCBI Taxonomy" id="1649169"/>
    <lineage>
        <taxon>Bacteria</taxon>
        <taxon>Pseudomonadati</taxon>
        <taxon>Bacteroidota</taxon>
        <taxon>Chitinophagia</taxon>
        <taxon>Chitinophagales</taxon>
        <taxon>Chitinophagaceae</taxon>
        <taxon>Taibaiella</taxon>
    </lineage>
</organism>
<protein>
    <submittedName>
        <fullName evidence="2">Uncharacterized protein</fullName>
    </submittedName>
</protein>
<feature type="transmembrane region" description="Helical" evidence="1">
    <location>
        <begin position="5"/>
        <end position="25"/>
    </location>
</feature>
<keyword evidence="1" id="KW-1133">Transmembrane helix</keyword>
<gene>
    <name evidence="2" type="ORF">DN068_09280</name>
</gene>
<feature type="transmembrane region" description="Helical" evidence="1">
    <location>
        <begin position="31"/>
        <end position="57"/>
    </location>
</feature>
<keyword evidence="1" id="KW-0472">Membrane</keyword>
<keyword evidence="1" id="KW-0812">Transmembrane</keyword>
<proteinExistence type="predicted"/>
<sequence length="91" mass="9576">MKKPFLIIAGINLGITLLALFSILHDSNFNAAFGIVILLIGAFNGVVGVLLCLIGMAEKAVMKYGLAMLAISGIYLLSGFTLCSQTKISVN</sequence>
<comment type="caution">
    <text evidence="2">The sequence shown here is derived from an EMBL/GenBank/DDBJ whole genome shotgun (WGS) entry which is preliminary data.</text>
</comment>
<reference evidence="2 3" key="1">
    <citation type="submission" date="2018-06" db="EMBL/GenBank/DDBJ databases">
        <title>Mucibacter soli gen. nov., sp. nov., a new member of the family Chitinophagaceae producing mucin.</title>
        <authorList>
            <person name="Kim M.-K."/>
            <person name="Park S."/>
            <person name="Kim T.-S."/>
            <person name="Joung Y."/>
            <person name="Han J.-H."/>
            <person name="Kim S.B."/>
        </authorList>
    </citation>
    <scope>NUCLEOTIDE SEQUENCE [LARGE SCALE GENOMIC DNA]</scope>
    <source>
        <strain evidence="2 3">R1-15</strain>
    </source>
</reference>
<keyword evidence="3" id="KW-1185">Reference proteome</keyword>
<dbReference type="Proteomes" id="UP000248745">
    <property type="component" value="Unassembled WGS sequence"/>
</dbReference>
<name>A0A2W2AC99_9BACT</name>
<accession>A0A2W2AC99</accession>
<feature type="transmembrane region" description="Helical" evidence="1">
    <location>
        <begin position="64"/>
        <end position="82"/>
    </location>
</feature>
<evidence type="ECO:0000313" key="2">
    <source>
        <dbReference type="EMBL" id="PZF73055.1"/>
    </source>
</evidence>
<dbReference type="EMBL" id="QKTW01000015">
    <property type="protein sequence ID" value="PZF73055.1"/>
    <property type="molecule type" value="Genomic_DNA"/>
</dbReference>
<dbReference type="RefSeq" id="WP_110998633.1">
    <property type="nucleotide sequence ID" value="NZ_QKTW01000015.1"/>
</dbReference>
<evidence type="ECO:0000256" key="1">
    <source>
        <dbReference type="SAM" id="Phobius"/>
    </source>
</evidence>